<comment type="caution">
    <text evidence="2">The sequence shown here is derived from an EMBL/GenBank/DDBJ whole genome shotgun (WGS) entry which is preliminary data.</text>
</comment>
<dbReference type="EMBL" id="SEOQ01000698">
    <property type="protein sequence ID" value="TFY58184.1"/>
    <property type="molecule type" value="Genomic_DNA"/>
</dbReference>
<accession>A0A4Y9Y6N3</accession>
<feature type="region of interest" description="Disordered" evidence="1">
    <location>
        <begin position="107"/>
        <end position="132"/>
    </location>
</feature>
<gene>
    <name evidence="2" type="ORF">EVG20_g8246</name>
</gene>
<evidence type="ECO:0000313" key="2">
    <source>
        <dbReference type="EMBL" id="TFY58184.1"/>
    </source>
</evidence>
<keyword evidence="3" id="KW-1185">Reference proteome</keyword>
<evidence type="ECO:0000256" key="1">
    <source>
        <dbReference type="SAM" id="MobiDB-lite"/>
    </source>
</evidence>
<sequence>MAATTSPPSTTTLSETVQQLFMRALDTTAMELTVDNNELFAIPDCYRLLILQVTQVTATRTRTPKRGPATMTATARMLKVTETKMTALEPRELMAWILSEPMPNAEIVGDADELDPGEVSIPEPEELGKKPV</sequence>
<dbReference type="AlphaFoldDB" id="A0A4Y9Y6N3"/>
<dbReference type="Proteomes" id="UP000298327">
    <property type="component" value="Unassembled WGS sequence"/>
</dbReference>
<proteinExistence type="predicted"/>
<protein>
    <submittedName>
        <fullName evidence="2">Uncharacterized protein</fullName>
    </submittedName>
</protein>
<name>A0A4Y9Y6N3_9AGAM</name>
<evidence type="ECO:0000313" key="3">
    <source>
        <dbReference type="Proteomes" id="UP000298327"/>
    </source>
</evidence>
<reference evidence="2 3" key="1">
    <citation type="submission" date="2019-02" db="EMBL/GenBank/DDBJ databases">
        <title>Genome sequencing of the rare red list fungi Dentipellis fragilis.</title>
        <authorList>
            <person name="Buettner E."/>
            <person name="Kellner H."/>
        </authorList>
    </citation>
    <scope>NUCLEOTIDE SEQUENCE [LARGE SCALE GENOMIC DNA]</scope>
    <source>
        <strain evidence="2 3">DSM 105465</strain>
    </source>
</reference>
<organism evidence="2 3">
    <name type="scientific">Dentipellis fragilis</name>
    <dbReference type="NCBI Taxonomy" id="205917"/>
    <lineage>
        <taxon>Eukaryota</taxon>
        <taxon>Fungi</taxon>
        <taxon>Dikarya</taxon>
        <taxon>Basidiomycota</taxon>
        <taxon>Agaricomycotina</taxon>
        <taxon>Agaricomycetes</taxon>
        <taxon>Russulales</taxon>
        <taxon>Hericiaceae</taxon>
        <taxon>Dentipellis</taxon>
    </lineage>
</organism>